<name>A0A6J5LAA5_9CAUD</name>
<protein>
    <submittedName>
        <fullName evidence="1">Uncharacterized protein</fullName>
    </submittedName>
</protein>
<gene>
    <name evidence="1" type="ORF">UFOVP116_331</name>
</gene>
<accession>A0A6J5LAA5</accession>
<evidence type="ECO:0000313" key="1">
    <source>
        <dbReference type="EMBL" id="CAB4130223.1"/>
    </source>
</evidence>
<dbReference type="EMBL" id="LR796237">
    <property type="protein sequence ID" value="CAB4130223.1"/>
    <property type="molecule type" value="Genomic_DNA"/>
</dbReference>
<proteinExistence type="predicted"/>
<reference evidence="1" key="1">
    <citation type="submission" date="2020-04" db="EMBL/GenBank/DDBJ databases">
        <authorList>
            <person name="Chiriac C."/>
            <person name="Salcher M."/>
            <person name="Ghai R."/>
            <person name="Kavagutti S V."/>
        </authorList>
    </citation>
    <scope>NUCLEOTIDE SEQUENCE</scope>
</reference>
<organism evidence="1">
    <name type="scientific">uncultured Caudovirales phage</name>
    <dbReference type="NCBI Taxonomy" id="2100421"/>
    <lineage>
        <taxon>Viruses</taxon>
        <taxon>Duplodnaviria</taxon>
        <taxon>Heunggongvirae</taxon>
        <taxon>Uroviricota</taxon>
        <taxon>Caudoviricetes</taxon>
        <taxon>Peduoviridae</taxon>
        <taxon>Maltschvirus</taxon>
        <taxon>Maltschvirus maltsch</taxon>
    </lineage>
</organism>
<sequence length="112" mass="11551">MGSQYRTASGQVIDMEALRLKNESVIAIGNMRVNARGDELGPGGEVVKDRNQRIAEQYSSSTKVPVDSVVYTDATSALAASSLVADVITAPTAQATPAGGIAAAMAALKKEV</sequence>